<reference evidence="1" key="1">
    <citation type="submission" date="2018-06" db="EMBL/GenBank/DDBJ databases">
        <authorList>
            <person name="Ashton P.M."/>
            <person name="Dallman T."/>
            <person name="Nair S."/>
            <person name="De Pinna E."/>
            <person name="Peters T."/>
            <person name="Grant K."/>
        </authorList>
    </citation>
    <scope>NUCLEOTIDE SEQUENCE [LARGE SCALE GENOMIC DNA]</scope>
    <source>
        <strain evidence="1">498895</strain>
    </source>
</reference>
<comment type="caution">
    <text evidence="1">The sequence shown here is derived from an EMBL/GenBank/DDBJ whole genome shotgun (WGS) entry which is preliminary data.</text>
</comment>
<protein>
    <submittedName>
        <fullName evidence="1">Conjugal transfer protein</fullName>
    </submittedName>
</protein>
<dbReference type="Proteomes" id="UP000839708">
    <property type="component" value="Unassembled WGS sequence"/>
</dbReference>
<evidence type="ECO:0000313" key="1">
    <source>
        <dbReference type="EMBL" id="EBR8575506.1"/>
    </source>
</evidence>
<gene>
    <name evidence="1" type="ORF">DOV67_29240</name>
</gene>
<feature type="non-terminal residue" evidence="1">
    <location>
        <position position="1"/>
    </location>
</feature>
<organism evidence="1">
    <name type="scientific">Salmonella enterica subsp. enterica serovar Java</name>
    <dbReference type="NCBI Taxonomy" id="224729"/>
    <lineage>
        <taxon>Bacteria</taxon>
        <taxon>Pseudomonadati</taxon>
        <taxon>Pseudomonadota</taxon>
        <taxon>Gammaproteobacteria</taxon>
        <taxon>Enterobacterales</taxon>
        <taxon>Enterobacteriaceae</taxon>
        <taxon>Salmonella</taxon>
    </lineage>
</organism>
<dbReference type="EMBL" id="AAGTQF010000248">
    <property type="protein sequence ID" value="EBR8575506.1"/>
    <property type="molecule type" value="Genomic_DNA"/>
</dbReference>
<proteinExistence type="predicted"/>
<accession>A0A5U8KEB2</accession>
<name>A0A5U8KEB2_SALEB</name>
<sequence length="34" mass="3811">ITAEEEQYAQARLAKIQVQNVRKAELRAVLAQTA</sequence>
<dbReference type="AlphaFoldDB" id="A0A5U8KEB2"/>